<comment type="caution">
    <text evidence="2">The sequence shown here is derived from an EMBL/GenBank/DDBJ whole genome shotgun (WGS) entry which is preliminary data.</text>
</comment>
<reference evidence="2 3" key="1">
    <citation type="submission" date="2021-03" db="EMBL/GenBank/DDBJ databases">
        <title>Glycomyces sp. nov., a novel actinomycete isolated from soil.</title>
        <authorList>
            <person name="Yang X."/>
            <person name="Xu X."/>
        </authorList>
    </citation>
    <scope>NUCLEOTIDE SEQUENCE [LARGE SCALE GENOMIC DNA]</scope>
    <source>
        <strain evidence="2 3">NEAU-S30</strain>
    </source>
</reference>
<gene>
    <name evidence="2" type="ORF">J5V16_21550</name>
</gene>
<feature type="region of interest" description="Disordered" evidence="1">
    <location>
        <begin position="51"/>
        <end position="79"/>
    </location>
</feature>
<keyword evidence="3" id="KW-1185">Reference proteome</keyword>
<sequence>MTDNPADLVLIVSGLNTGHLHATWGEGWRAFVPEWKDWVRDAAFQVFHTGHVGRSDGTDRPGGSTAARPIPGKVRFCNG</sequence>
<protein>
    <submittedName>
        <fullName evidence="2">Uncharacterized protein</fullName>
    </submittedName>
</protein>
<accession>A0ABS3U9H2</accession>
<dbReference type="Proteomes" id="UP000681341">
    <property type="component" value="Unassembled WGS sequence"/>
</dbReference>
<evidence type="ECO:0000313" key="2">
    <source>
        <dbReference type="EMBL" id="MBO3735420.1"/>
    </source>
</evidence>
<evidence type="ECO:0000313" key="3">
    <source>
        <dbReference type="Proteomes" id="UP000681341"/>
    </source>
</evidence>
<organism evidence="2 3">
    <name type="scientific">Glycomyces niveus</name>
    <dbReference type="NCBI Taxonomy" id="2820287"/>
    <lineage>
        <taxon>Bacteria</taxon>
        <taxon>Bacillati</taxon>
        <taxon>Actinomycetota</taxon>
        <taxon>Actinomycetes</taxon>
        <taxon>Glycomycetales</taxon>
        <taxon>Glycomycetaceae</taxon>
        <taxon>Glycomyces</taxon>
    </lineage>
</organism>
<proteinExistence type="predicted"/>
<name>A0ABS3U9H2_9ACTN</name>
<evidence type="ECO:0000256" key="1">
    <source>
        <dbReference type="SAM" id="MobiDB-lite"/>
    </source>
</evidence>
<dbReference type="RefSeq" id="WP_208499047.1">
    <property type="nucleotide sequence ID" value="NZ_JAGFNP010000015.1"/>
</dbReference>
<dbReference type="EMBL" id="JAGFNP010000015">
    <property type="protein sequence ID" value="MBO3735420.1"/>
    <property type="molecule type" value="Genomic_DNA"/>
</dbReference>